<dbReference type="Proteomes" id="UP000318422">
    <property type="component" value="Unassembled WGS sequence"/>
</dbReference>
<gene>
    <name evidence="4" type="ORF">ZRA01_01380</name>
</gene>
<keyword evidence="5" id="KW-1185">Reference proteome</keyword>
<keyword evidence="1 4" id="KW-0378">Hydrolase</keyword>
<feature type="binding site" evidence="2">
    <location>
        <position position="103"/>
    </location>
    <ligand>
        <name>Mn(2+)</name>
        <dbReference type="ChEBI" id="CHEBI:29035"/>
        <label>2</label>
    </ligand>
</feature>
<dbReference type="Pfam" id="PF07687">
    <property type="entry name" value="M20_dimer"/>
    <property type="match status" value="1"/>
</dbReference>
<accession>A0A4Y4CMC0</accession>
<dbReference type="PANTHER" id="PTHR11014">
    <property type="entry name" value="PEPTIDASE M20 FAMILY MEMBER"/>
    <property type="match status" value="1"/>
</dbReference>
<comment type="cofactor">
    <cofactor evidence="2">
        <name>Mn(2+)</name>
        <dbReference type="ChEBI" id="CHEBI:29035"/>
    </cofactor>
    <text evidence="2">The Mn(2+) ion enhances activity.</text>
</comment>
<proteinExistence type="predicted"/>
<dbReference type="CDD" id="cd05666">
    <property type="entry name" value="M20_Acy1-like"/>
    <property type="match status" value="1"/>
</dbReference>
<evidence type="ECO:0000259" key="3">
    <source>
        <dbReference type="Pfam" id="PF07687"/>
    </source>
</evidence>
<comment type="caution">
    <text evidence="4">The sequence shown here is derived from an EMBL/GenBank/DDBJ whole genome shotgun (WGS) entry which is preliminary data.</text>
</comment>
<dbReference type="EMBL" id="BJNV01000002">
    <property type="protein sequence ID" value="GEC94065.1"/>
    <property type="molecule type" value="Genomic_DNA"/>
</dbReference>
<dbReference type="PIRSF" id="PIRSF005962">
    <property type="entry name" value="Pept_M20D_amidohydro"/>
    <property type="match status" value="1"/>
</dbReference>
<dbReference type="GO" id="GO:0046872">
    <property type="term" value="F:metal ion binding"/>
    <property type="evidence" value="ECO:0007669"/>
    <property type="project" value="UniProtKB-KW"/>
</dbReference>
<protein>
    <submittedName>
        <fullName evidence="4">Hydrolase</fullName>
    </submittedName>
</protein>
<dbReference type="SUPFAM" id="SSF53187">
    <property type="entry name" value="Zn-dependent exopeptidases"/>
    <property type="match status" value="1"/>
</dbReference>
<dbReference type="PANTHER" id="PTHR11014:SF63">
    <property type="entry name" value="METALLOPEPTIDASE, PUTATIVE (AFU_ORTHOLOGUE AFUA_6G09600)-RELATED"/>
    <property type="match status" value="1"/>
</dbReference>
<dbReference type="Gene3D" id="3.40.630.10">
    <property type="entry name" value="Zn peptidases"/>
    <property type="match status" value="1"/>
</dbReference>
<evidence type="ECO:0000256" key="2">
    <source>
        <dbReference type="PIRSR" id="PIRSR005962-1"/>
    </source>
</evidence>
<name>A0A4Y4CMC0_ZOORA</name>
<dbReference type="SUPFAM" id="SSF55031">
    <property type="entry name" value="Bacterial exopeptidase dimerisation domain"/>
    <property type="match status" value="1"/>
</dbReference>
<feature type="binding site" evidence="2">
    <location>
        <position position="162"/>
    </location>
    <ligand>
        <name>Mn(2+)</name>
        <dbReference type="ChEBI" id="CHEBI:29035"/>
        <label>2</label>
    </ligand>
</feature>
<dbReference type="Pfam" id="PF01546">
    <property type="entry name" value="Peptidase_M20"/>
    <property type="match status" value="1"/>
</dbReference>
<feature type="binding site" evidence="2">
    <location>
        <position position="360"/>
    </location>
    <ligand>
        <name>Mn(2+)</name>
        <dbReference type="ChEBI" id="CHEBI:29035"/>
        <label>2</label>
    </ligand>
</feature>
<dbReference type="GO" id="GO:0050118">
    <property type="term" value="F:N-acetyldiaminopimelate deacetylase activity"/>
    <property type="evidence" value="ECO:0007669"/>
    <property type="project" value="UniProtKB-ARBA"/>
</dbReference>
<dbReference type="InterPro" id="IPR036264">
    <property type="entry name" value="Bact_exopeptidase_dim_dom"/>
</dbReference>
<feature type="binding site" evidence="2">
    <location>
        <position position="136"/>
    </location>
    <ligand>
        <name>Mn(2+)</name>
        <dbReference type="ChEBI" id="CHEBI:29035"/>
        <label>2</label>
    </ligand>
</feature>
<dbReference type="Gene3D" id="3.30.70.360">
    <property type="match status" value="1"/>
</dbReference>
<dbReference type="FunFam" id="3.30.70.360:FF:000001">
    <property type="entry name" value="N-acetyldiaminopimelate deacetylase"/>
    <property type="match status" value="1"/>
</dbReference>
<dbReference type="GO" id="GO:0019877">
    <property type="term" value="P:diaminopimelate biosynthetic process"/>
    <property type="evidence" value="ECO:0007669"/>
    <property type="project" value="UniProtKB-ARBA"/>
</dbReference>
<dbReference type="NCBIfam" id="TIGR01891">
    <property type="entry name" value="amidohydrolases"/>
    <property type="match status" value="1"/>
</dbReference>
<organism evidence="4 5">
    <name type="scientific">Zoogloea ramigera</name>
    <dbReference type="NCBI Taxonomy" id="350"/>
    <lineage>
        <taxon>Bacteria</taxon>
        <taxon>Pseudomonadati</taxon>
        <taxon>Pseudomonadota</taxon>
        <taxon>Betaproteobacteria</taxon>
        <taxon>Rhodocyclales</taxon>
        <taxon>Zoogloeaceae</taxon>
        <taxon>Zoogloea</taxon>
    </lineage>
</organism>
<feature type="binding site" evidence="2">
    <location>
        <position position="101"/>
    </location>
    <ligand>
        <name>Mn(2+)</name>
        <dbReference type="ChEBI" id="CHEBI:29035"/>
        <label>2</label>
    </ligand>
</feature>
<dbReference type="OrthoDB" id="8875216at2"/>
<sequence length="389" mass="41731">MHLLDSLRADHAEITAIRRDIHAHPELAFEEHRTAALVAERLEALGIETHRGVGQTGVVGVLRAGSSKRAIGLRADMDALPIQEKNDFAHHSRHAGRMHACGHDGHTAMLLGAAAQLAAKPDFDGTVYFLFQPAEEGEGGAPAMIADGLFERFPMDAVFGLHNWPGLPLGQIAVHHGSVMACADRFDIEVRGHGAHAAMPHQGVDPVLAGAALVQALQSVVSRNADPQDAAVLSVTQFHAGDAYNVIPDVARIGGTVRAFRPELRAQVEDAMQRVCAGIGAAFGANVNFEYRRGYPPTINSHAEADFCAQAAAEVCGKAHVLIDPKPSMGAEDFSYFLQEKPGCYIWLGNGPGEGGCTLHNPHYDFNDEAIPYGVAYWVRLAQRWLACG</sequence>
<dbReference type="InterPro" id="IPR011650">
    <property type="entry name" value="Peptidase_M20_dimer"/>
</dbReference>
<evidence type="ECO:0000313" key="4">
    <source>
        <dbReference type="EMBL" id="GEC94065.1"/>
    </source>
</evidence>
<dbReference type="RefSeq" id="WP_141348822.1">
    <property type="nucleotide sequence ID" value="NZ_BJNV01000002.1"/>
</dbReference>
<reference evidence="4 5" key="1">
    <citation type="submission" date="2019-06" db="EMBL/GenBank/DDBJ databases">
        <title>Whole genome shotgun sequence of Zoogloea ramigera NBRC 15342.</title>
        <authorList>
            <person name="Hosoyama A."/>
            <person name="Uohara A."/>
            <person name="Ohji S."/>
            <person name="Ichikawa N."/>
        </authorList>
    </citation>
    <scope>NUCLEOTIDE SEQUENCE [LARGE SCALE GENOMIC DNA]</scope>
    <source>
        <strain evidence="4 5">NBRC 15342</strain>
    </source>
</reference>
<dbReference type="AlphaFoldDB" id="A0A4Y4CMC0"/>
<dbReference type="InterPro" id="IPR017439">
    <property type="entry name" value="Amidohydrolase"/>
</dbReference>
<keyword evidence="2" id="KW-0479">Metal-binding</keyword>
<dbReference type="InterPro" id="IPR002933">
    <property type="entry name" value="Peptidase_M20"/>
</dbReference>
<evidence type="ECO:0000313" key="5">
    <source>
        <dbReference type="Proteomes" id="UP000318422"/>
    </source>
</evidence>
<evidence type="ECO:0000256" key="1">
    <source>
        <dbReference type="ARBA" id="ARBA00022801"/>
    </source>
</evidence>
<feature type="domain" description="Peptidase M20 dimerisation" evidence="3">
    <location>
        <begin position="186"/>
        <end position="276"/>
    </location>
</feature>
<keyword evidence="2" id="KW-0464">Manganese</keyword>